<dbReference type="InterPro" id="IPR029061">
    <property type="entry name" value="THDP-binding"/>
</dbReference>
<reference evidence="1" key="1">
    <citation type="submission" date="2020-10" db="EMBL/GenBank/DDBJ databases">
        <title>Connecting structure to function with the recovery of over 1000 high-quality activated sludge metagenome-assembled genomes encoding full-length rRNA genes using long-read sequencing.</title>
        <authorList>
            <person name="Singleton C.M."/>
            <person name="Petriglieri F."/>
            <person name="Kristensen J.M."/>
            <person name="Kirkegaard R.H."/>
            <person name="Michaelsen T.Y."/>
            <person name="Andersen M.H."/>
            <person name="Karst S.M."/>
            <person name="Dueholm M.S."/>
            <person name="Nielsen P.H."/>
            <person name="Albertsen M."/>
        </authorList>
    </citation>
    <scope>NUCLEOTIDE SEQUENCE</scope>
    <source>
        <strain evidence="1">OdNE_18-Q3-R46-58_BAT3C.305</strain>
    </source>
</reference>
<accession>A0A9D7LNA6</accession>
<dbReference type="Proteomes" id="UP000808146">
    <property type="component" value="Unassembled WGS sequence"/>
</dbReference>
<dbReference type="SUPFAM" id="SSF52518">
    <property type="entry name" value="Thiamin diphosphate-binding fold (THDP-binding)"/>
    <property type="match status" value="1"/>
</dbReference>
<dbReference type="AlphaFoldDB" id="A0A9D7LNA6"/>
<evidence type="ECO:0000313" key="1">
    <source>
        <dbReference type="EMBL" id="MBK8890746.1"/>
    </source>
</evidence>
<name>A0A9D7LNA6_9RHOO</name>
<protein>
    <submittedName>
        <fullName evidence="1">Uncharacterized protein</fullName>
    </submittedName>
</protein>
<comment type="caution">
    <text evidence="1">The sequence shown here is derived from an EMBL/GenBank/DDBJ whole genome shotgun (WGS) entry which is preliminary data.</text>
</comment>
<proteinExistence type="predicted"/>
<gene>
    <name evidence="1" type="ORF">IPN75_10305</name>
</gene>
<evidence type="ECO:0000313" key="2">
    <source>
        <dbReference type="Proteomes" id="UP000808146"/>
    </source>
</evidence>
<sequence length="67" mass="7383">MAAFALMAIALAFPKSFDVFPVDAPIRLIGEAVTDFRCHHSERDYTNLIHLPGLTVSRPPFAADARI</sequence>
<organism evidence="1 2">
    <name type="scientific">Candidatus Dechloromonas phosphorivorans</name>
    <dbReference type="NCBI Taxonomy" id="2899244"/>
    <lineage>
        <taxon>Bacteria</taxon>
        <taxon>Pseudomonadati</taxon>
        <taxon>Pseudomonadota</taxon>
        <taxon>Betaproteobacteria</taxon>
        <taxon>Rhodocyclales</taxon>
        <taxon>Azonexaceae</taxon>
        <taxon>Dechloromonas</taxon>
    </lineage>
</organism>
<dbReference type="EMBL" id="JADKBR010000015">
    <property type="protein sequence ID" value="MBK8890746.1"/>
    <property type="molecule type" value="Genomic_DNA"/>
</dbReference>